<feature type="modified residue" description="1-thioglycine; alternate" evidence="6">
    <location>
        <position position="91"/>
    </location>
</feature>
<evidence type="ECO:0000313" key="7">
    <source>
        <dbReference type="Ensembl" id="ENSEBUP00000027362.1"/>
    </source>
</evidence>
<evidence type="ECO:0000256" key="1">
    <source>
        <dbReference type="ARBA" id="ARBA00005046"/>
    </source>
</evidence>
<dbReference type="InterPro" id="IPR012675">
    <property type="entry name" value="Beta-grasp_dom_sf"/>
</dbReference>
<keyword evidence="3 6" id="KW-0597">Phosphoprotein</keyword>
<organism evidence="7 8">
    <name type="scientific">Eptatretus burgeri</name>
    <name type="common">Inshore hagfish</name>
    <dbReference type="NCBI Taxonomy" id="7764"/>
    <lineage>
        <taxon>Eukaryota</taxon>
        <taxon>Metazoa</taxon>
        <taxon>Chordata</taxon>
        <taxon>Craniata</taxon>
        <taxon>Vertebrata</taxon>
        <taxon>Cyclostomata</taxon>
        <taxon>Myxini</taxon>
        <taxon>Myxiniformes</taxon>
        <taxon>Myxinidae</taxon>
        <taxon>Eptatretinae</taxon>
        <taxon>Eptatretus</taxon>
    </lineage>
</organism>
<evidence type="ECO:0000256" key="5">
    <source>
        <dbReference type="ARBA" id="ARBA00023150"/>
    </source>
</evidence>
<dbReference type="AlphaFoldDB" id="A0A8C4R9G9"/>
<dbReference type="Ensembl" id="ENSEBUT00000027938.1">
    <property type="protein sequence ID" value="ENSEBUP00000027362.1"/>
    <property type="gene ID" value="ENSEBUG00000016767.1"/>
</dbReference>
<evidence type="ECO:0000256" key="4">
    <source>
        <dbReference type="ARBA" id="ARBA00022741"/>
    </source>
</evidence>
<dbReference type="NCBIfam" id="TIGR01682">
    <property type="entry name" value="moaD"/>
    <property type="match status" value="1"/>
</dbReference>
<comment type="miscellaneous">
    <text evidence="6">This protein is produced by a bicistronic gene which also produces the large subunit (MOCS2B).</text>
</comment>
<dbReference type="GO" id="GO:1990140">
    <property type="term" value="C:molybdopterin synthase complex"/>
    <property type="evidence" value="ECO:0007669"/>
    <property type="project" value="UniProtKB-UniRule"/>
</dbReference>
<dbReference type="GeneTree" id="ENSGT00530000066485"/>
<dbReference type="GO" id="GO:0000166">
    <property type="term" value="F:nucleotide binding"/>
    <property type="evidence" value="ECO:0007669"/>
    <property type="project" value="UniProtKB-KW"/>
</dbReference>
<dbReference type="PANTHER" id="PTHR33359:SF1">
    <property type="entry name" value="MOLYBDOPTERIN SYNTHASE SULFUR CARRIER SUBUNIT"/>
    <property type="match status" value="1"/>
</dbReference>
<sequence length="91" mass="10185">MYLNTRTQIVTVLYFAKSSELAGTRQELLTLPEQLTSLELWHAIVQRHPRLESIRGQTVLAVGQQYVELGQQVMCLRHGEEVAVVPPLSGG</sequence>
<evidence type="ECO:0000256" key="3">
    <source>
        <dbReference type="ARBA" id="ARBA00022553"/>
    </source>
</evidence>
<dbReference type="Gene3D" id="3.10.20.30">
    <property type="match status" value="1"/>
</dbReference>
<dbReference type="FunFam" id="3.10.20.30:FF:000010">
    <property type="entry name" value="Molybdopterin synthase sulfur carrier subunit"/>
    <property type="match status" value="1"/>
</dbReference>
<dbReference type="UniPathway" id="UPA00344"/>
<dbReference type="InterPro" id="IPR044672">
    <property type="entry name" value="MOCS2A"/>
</dbReference>
<dbReference type="InterPro" id="IPR016155">
    <property type="entry name" value="Mopterin_synth/thiamin_S_b"/>
</dbReference>
<protein>
    <recommendedName>
        <fullName evidence="6">Molybdopterin synthase sulfur carrier subunit</fullName>
    </recommendedName>
    <alternativeName>
        <fullName evidence="6">Molybdenum cofactor synthesis protein 2 small subunit</fullName>
    </alternativeName>
    <alternativeName>
        <fullName evidence="6">Molybdenum cofactor synthesis protein 2A</fullName>
        <shortName evidence="6">MOCS2A</shortName>
    </alternativeName>
    <alternativeName>
        <fullName evidence="6">Sulfur carrier protein MOCS2A</fullName>
    </alternativeName>
</protein>
<keyword evidence="4 6" id="KW-0547">Nucleotide-binding</keyword>
<dbReference type="GO" id="GO:0006777">
    <property type="term" value="P:Mo-molybdopterin cofactor biosynthetic process"/>
    <property type="evidence" value="ECO:0007669"/>
    <property type="project" value="UniProtKB-UniRule"/>
</dbReference>
<comment type="PTM">
    <text evidence="6">C-terminal thiocarboxylation occurs in 2 steps, it is first acyl-adenylated (-COAMP) via the hesA/moeB/thiF part of MOCS3, then thiocarboxylated (-COSH) via the rhodanese domain of MOCS3.</text>
</comment>
<keyword evidence="5 6" id="KW-0501">Molybdenum cofactor biosynthesis</keyword>
<dbReference type="InterPro" id="IPR003749">
    <property type="entry name" value="ThiS/MoaD-like"/>
</dbReference>
<comment type="pathway">
    <text evidence="1 6">Cofactor biosynthesis; molybdopterin biosynthesis.</text>
</comment>
<accession>A0A8C4R9G9</accession>
<comment type="function">
    <text evidence="6">Acts as a sulfur carrier required for molybdopterin biosynthesis. Component of the molybdopterin synthase complex that catalyzes the conversion of precursor Z into molybdopterin by mediating the incorporation of 2 sulfur atoms into precursor Z to generate a dithiolene group. In the complex, serves as sulfur donor by being thiocarboxylated (-COSH) at its C-terminus by MOCS3. After interaction with MOCS2B, the sulfur is then transferred to precursor Z to form molybdopterin.</text>
</comment>
<comment type="subcellular location">
    <subcellularLocation>
        <location evidence="6">Cytoplasm</location>
        <location evidence="6">Cytosol</location>
    </subcellularLocation>
</comment>
<dbReference type="Pfam" id="PF02597">
    <property type="entry name" value="ThiS"/>
    <property type="match status" value="1"/>
</dbReference>
<dbReference type="GO" id="GO:1990133">
    <property type="term" value="C:molybdopterin adenylyltransferase complex"/>
    <property type="evidence" value="ECO:0007669"/>
    <property type="project" value="TreeGrafter"/>
</dbReference>
<evidence type="ECO:0000256" key="6">
    <source>
        <dbReference type="HAMAP-Rule" id="MF_03051"/>
    </source>
</evidence>
<gene>
    <name evidence="6" type="primary">MOCS2</name>
</gene>
<proteinExistence type="inferred from homology"/>
<evidence type="ECO:0000313" key="8">
    <source>
        <dbReference type="Proteomes" id="UP000694388"/>
    </source>
</evidence>
<name>A0A8C4R9G9_EPTBU</name>
<dbReference type="OMA" id="HVLFFAK"/>
<dbReference type="GO" id="GO:0030366">
    <property type="term" value="F:molybdopterin synthase activity"/>
    <property type="evidence" value="ECO:0007669"/>
    <property type="project" value="UniProtKB-UniRule"/>
</dbReference>
<dbReference type="PANTHER" id="PTHR33359">
    <property type="entry name" value="MOLYBDOPTERIN SYNTHASE SULFUR CARRIER SUBUNIT"/>
    <property type="match status" value="1"/>
</dbReference>
<evidence type="ECO:0000256" key="2">
    <source>
        <dbReference type="ARBA" id="ARBA00022490"/>
    </source>
</evidence>
<feature type="modified residue" description="Glycyl adenylate; alternate" evidence="6">
    <location>
        <position position="91"/>
    </location>
</feature>
<dbReference type="SUPFAM" id="SSF54285">
    <property type="entry name" value="MoaD/ThiS"/>
    <property type="match status" value="1"/>
</dbReference>
<dbReference type="Proteomes" id="UP000694388">
    <property type="component" value="Unplaced"/>
</dbReference>
<comment type="similarity">
    <text evidence="6">Belongs to the MoaD family. MOCS2A subfamily.</text>
</comment>
<keyword evidence="8" id="KW-1185">Reference proteome</keyword>
<dbReference type="InterPro" id="IPR028887">
    <property type="entry name" value="MOCS2A_euk"/>
</dbReference>
<dbReference type="HAMAP" id="MF_03051">
    <property type="entry name" value="MOCS2A"/>
    <property type="match status" value="1"/>
</dbReference>
<dbReference type="CDD" id="cd00754">
    <property type="entry name" value="Ubl_MoaD"/>
    <property type="match status" value="1"/>
</dbReference>
<keyword evidence="2 6" id="KW-0963">Cytoplasm</keyword>
<comment type="subunit">
    <text evidence="6">Heterotetramer; composed of 2 small (MOCS2A) and 2 large (MOCS2B) subunits.</text>
</comment>
<reference evidence="7" key="2">
    <citation type="submission" date="2025-09" db="UniProtKB">
        <authorList>
            <consortium name="Ensembl"/>
        </authorList>
    </citation>
    <scope>IDENTIFICATION</scope>
</reference>
<reference evidence="7" key="1">
    <citation type="submission" date="2025-08" db="UniProtKB">
        <authorList>
            <consortium name="Ensembl"/>
        </authorList>
    </citation>
    <scope>IDENTIFICATION</scope>
</reference>